<feature type="non-terminal residue" evidence="2">
    <location>
        <position position="1"/>
    </location>
</feature>
<dbReference type="InterPro" id="IPR032710">
    <property type="entry name" value="NTF2-like_dom_sf"/>
</dbReference>
<accession>A0A0D6EIL4</accession>
<reference evidence="3" key="1">
    <citation type="submission" date="2015-02" db="EMBL/GenBank/DDBJ databases">
        <authorList>
            <person name="Gon?alves P."/>
        </authorList>
    </citation>
    <scope>NUCLEOTIDE SEQUENCE [LARGE SCALE GENOMIC DNA]</scope>
</reference>
<keyword evidence="3" id="KW-1185">Reference proteome</keyword>
<dbReference type="PANTHER" id="PTHR12612">
    <property type="entry name" value="NUCLEAR TRANSPORT FACTOR 2"/>
    <property type="match status" value="1"/>
</dbReference>
<proteinExistence type="predicted"/>
<dbReference type="Gene3D" id="3.10.450.50">
    <property type="match status" value="1"/>
</dbReference>
<name>A0A0D6EIL4_SPOSA</name>
<dbReference type="InterPro" id="IPR045875">
    <property type="entry name" value="NTF2"/>
</dbReference>
<dbReference type="InterPro" id="IPR018222">
    <property type="entry name" value="Nuclear_transport_factor_2_euk"/>
</dbReference>
<dbReference type="PROSITE" id="PS50177">
    <property type="entry name" value="NTF2_DOMAIN"/>
    <property type="match status" value="1"/>
</dbReference>
<evidence type="ECO:0000259" key="1">
    <source>
        <dbReference type="PROSITE" id="PS50177"/>
    </source>
</evidence>
<dbReference type="EMBL" id="CENE01000004">
    <property type="protein sequence ID" value="CEQ39804.1"/>
    <property type="molecule type" value="Genomic_DNA"/>
</dbReference>
<dbReference type="SUPFAM" id="SSF54427">
    <property type="entry name" value="NTF2-like"/>
    <property type="match status" value="1"/>
</dbReference>
<dbReference type="OrthoDB" id="6507044at2759"/>
<feature type="domain" description="NTF2" evidence="1">
    <location>
        <begin position="7"/>
        <end position="148"/>
    </location>
</feature>
<evidence type="ECO:0000313" key="2">
    <source>
        <dbReference type="EMBL" id="CEQ39804.1"/>
    </source>
</evidence>
<dbReference type="GO" id="GO:0006913">
    <property type="term" value="P:nucleocytoplasmic transport"/>
    <property type="evidence" value="ECO:0007669"/>
    <property type="project" value="InterPro"/>
</dbReference>
<dbReference type="Proteomes" id="UP000243876">
    <property type="component" value="Unassembled WGS sequence"/>
</dbReference>
<gene>
    <name evidence="2" type="primary">SPOSA6832_01377</name>
</gene>
<dbReference type="CDD" id="cd00780">
    <property type="entry name" value="NTF2"/>
    <property type="match status" value="1"/>
</dbReference>
<evidence type="ECO:0000313" key="3">
    <source>
        <dbReference type="Proteomes" id="UP000243876"/>
    </source>
</evidence>
<protein>
    <submittedName>
        <fullName evidence="2">SPOSA6832_01377-mRNA-1:cds</fullName>
    </submittedName>
</protein>
<organism evidence="2 3">
    <name type="scientific">Sporidiobolus salmonicolor</name>
    <name type="common">Yeast-like fungus</name>
    <name type="synonym">Sporobolomyces salmonicolor</name>
    <dbReference type="NCBI Taxonomy" id="5005"/>
    <lineage>
        <taxon>Eukaryota</taxon>
        <taxon>Fungi</taxon>
        <taxon>Dikarya</taxon>
        <taxon>Basidiomycota</taxon>
        <taxon>Pucciniomycotina</taxon>
        <taxon>Microbotryomycetes</taxon>
        <taxon>Sporidiobolales</taxon>
        <taxon>Sporidiobolaceae</taxon>
        <taxon>Sporobolomyces</taxon>
    </lineage>
</organism>
<dbReference type="InterPro" id="IPR002075">
    <property type="entry name" value="NTF2_dom"/>
</dbReference>
<sequence length="162" mass="18011">MADINAIAKQFTDFYYQQFDSDRSGLAPLYVCPPCILLTAIRHLELTLRLGAQSIQREHSMLTFESQQIQGSAAIVEKLVGLPFSTVQHRVSTMDAQPAATDKASMIVLVTGQLITGDEANALSFSQTFHLIPEGSGYYVWLQRHLPVRRLPSLALPFRSFA</sequence>
<dbReference type="AlphaFoldDB" id="A0A0D6EIL4"/>
<dbReference type="Pfam" id="PF02136">
    <property type="entry name" value="NTF2"/>
    <property type="match status" value="1"/>
</dbReference>